<dbReference type="PaxDb" id="3880-AET04105"/>
<dbReference type="Proteomes" id="UP000002051">
    <property type="component" value="Chromosome 8"/>
</dbReference>
<reference evidence="3" key="5">
    <citation type="journal article" date="2018" name="Nat. Plants">
        <title>Whole-genome landscape of Medicago truncatula symbiotic genes.</title>
        <authorList>
            <person name="Pecrix Y."/>
            <person name="Gamas P."/>
            <person name="Carrere S."/>
        </authorList>
    </citation>
    <scope>NUCLEOTIDE SEQUENCE</scope>
    <source>
        <tissue evidence="3">Leaves</tissue>
    </source>
</reference>
<dbReference type="eggNOG" id="KOG1192">
    <property type="taxonomic scope" value="Eukaryota"/>
</dbReference>
<sequence length="160" mass="18194">MPHHRHRILLIPYPVQGHINPTFQFAKRLVALGAHVTLSTTLHMHNRLTNKPTLPNLSYLPFSDGYDDGFKATGTENYLHYSSELTRCGSEFIKNLILKNSQEGKPFTFLVHSILLQWAAKTAREFHLSTALLWVQPATVFDEKFLDGNVTNMSGFTNNQ</sequence>
<evidence type="ECO:0000313" key="3">
    <source>
        <dbReference type="EMBL" id="RHN42535.1"/>
    </source>
</evidence>
<dbReference type="EMBL" id="PSQE01000008">
    <property type="protein sequence ID" value="RHN42535.1"/>
    <property type="molecule type" value="Genomic_DNA"/>
</dbReference>
<keyword evidence="5" id="KW-1185">Reference proteome</keyword>
<dbReference type="SUPFAM" id="SSF53756">
    <property type="entry name" value="UDP-Glycosyltransferase/glycogen phosphorylase"/>
    <property type="match status" value="1"/>
</dbReference>
<dbReference type="EC" id="2.4.1.271" evidence="3"/>
<dbReference type="Proteomes" id="UP000265566">
    <property type="component" value="Chromosome 8"/>
</dbReference>
<comment type="similarity">
    <text evidence="1">Belongs to the UDP-glycosyltransferase family.</text>
</comment>
<dbReference type="EMBL" id="CM001224">
    <property type="protein sequence ID" value="AET04105.2"/>
    <property type="molecule type" value="Genomic_DNA"/>
</dbReference>
<reference evidence="2 5" key="2">
    <citation type="journal article" date="2014" name="BMC Genomics">
        <title>An improved genome release (version Mt4.0) for the model legume Medicago truncatula.</title>
        <authorList>
            <person name="Tang H."/>
            <person name="Krishnakumar V."/>
            <person name="Bidwell S."/>
            <person name="Rosen B."/>
            <person name="Chan A."/>
            <person name="Zhou S."/>
            <person name="Gentzbittel L."/>
            <person name="Childs K.L."/>
            <person name="Yandell M."/>
            <person name="Gundlach H."/>
            <person name="Mayer K.F."/>
            <person name="Schwartz D.C."/>
            <person name="Town C.D."/>
        </authorList>
    </citation>
    <scope>GENOME REANNOTATION</scope>
    <source>
        <strain evidence="2">A17</strain>
        <strain evidence="4 5">cv. Jemalong A17</strain>
    </source>
</reference>
<reference evidence="2 5" key="1">
    <citation type="journal article" date="2011" name="Nature">
        <title>The Medicago genome provides insight into the evolution of rhizobial symbioses.</title>
        <authorList>
            <person name="Young N.D."/>
            <person name="Debelle F."/>
            <person name="Oldroyd G.E."/>
            <person name="Geurts R."/>
            <person name="Cannon S.B."/>
            <person name="Udvardi M.K."/>
            <person name="Benedito V.A."/>
            <person name="Mayer K.F."/>
            <person name="Gouzy J."/>
            <person name="Schoof H."/>
            <person name="Van de Peer Y."/>
            <person name="Proost S."/>
            <person name="Cook D.R."/>
            <person name="Meyers B.C."/>
            <person name="Spannagl M."/>
            <person name="Cheung F."/>
            <person name="De Mita S."/>
            <person name="Krishnakumar V."/>
            <person name="Gundlach H."/>
            <person name="Zhou S."/>
            <person name="Mudge J."/>
            <person name="Bharti A.K."/>
            <person name="Murray J.D."/>
            <person name="Naoumkina M.A."/>
            <person name="Rosen B."/>
            <person name="Silverstein K.A."/>
            <person name="Tang H."/>
            <person name="Rombauts S."/>
            <person name="Zhao P.X."/>
            <person name="Zhou P."/>
            <person name="Barbe V."/>
            <person name="Bardou P."/>
            <person name="Bechner M."/>
            <person name="Bellec A."/>
            <person name="Berger A."/>
            <person name="Berges H."/>
            <person name="Bidwell S."/>
            <person name="Bisseling T."/>
            <person name="Choisne N."/>
            <person name="Couloux A."/>
            <person name="Denny R."/>
            <person name="Deshpande S."/>
            <person name="Dai X."/>
            <person name="Doyle J.J."/>
            <person name="Dudez A.M."/>
            <person name="Farmer A.D."/>
            <person name="Fouteau S."/>
            <person name="Franken C."/>
            <person name="Gibelin C."/>
            <person name="Gish J."/>
            <person name="Goldstein S."/>
            <person name="Gonzalez A.J."/>
            <person name="Green P.J."/>
            <person name="Hallab A."/>
            <person name="Hartog M."/>
            <person name="Hua A."/>
            <person name="Humphray S.J."/>
            <person name="Jeong D.H."/>
            <person name="Jing Y."/>
            <person name="Jocker A."/>
            <person name="Kenton S.M."/>
            <person name="Kim D.J."/>
            <person name="Klee K."/>
            <person name="Lai H."/>
            <person name="Lang C."/>
            <person name="Lin S."/>
            <person name="Macmil S.L."/>
            <person name="Magdelenat G."/>
            <person name="Matthews L."/>
            <person name="McCorrison J."/>
            <person name="Monaghan E.L."/>
            <person name="Mun J.H."/>
            <person name="Najar F.Z."/>
            <person name="Nicholson C."/>
            <person name="Noirot C."/>
            <person name="O'Bleness M."/>
            <person name="Paule C.R."/>
            <person name="Poulain J."/>
            <person name="Prion F."/>
            <person name="Qin B."/>
            <person name="Qu C."/>
            <person name="Retzel E.F."/>
            <person name="Riddle C."/>
            <person name="Sallet E."/>
            <person name="Samain S."/>
            <person name="Samson N."/>
            <person name="Sanders I."/>
            <person name="Saurat O."/>
            <person name="Scarpelli C."/>
            <person name="Schiex T."/>
            <person name="Segurens B."/>
            <person name="Severin A.J."/>
            <person name="Sherrier D.J."/>
            <person name="Shi R."/>
            <person name="Sims S."/>
            <person name="Singer S.R."/>
            <person name="Sinharoy S."/>
            <person name="Sterck L."/>
            <person name="Viollet A."/>
            <person name="Wang B.B."/>
            <person name="Wang K."/>
            <person name="Wang M."/>
            <person name="Wang X."/>
            <person name="Warfsmann J."/>
            <person name="Weissenbach J."/>
            <person name="White D.D."/>
            <person name="White J.D."/>
            <person name="Wiley G.B."/>
            <person name="Wincker P."/>
            <person name="Xing Y."/>
            <person name="Yang L."/>
            <person name="Yao Z."/>
            <person name="Ying F."/>
            <person name="Zhai J."/>
            <person name="Zhou L."/>
            <person name="Zuber A."/>
            <person name="Denarie J."/>
            <person name="Dixon R.A."/>
            <person name="May G.D."/>
            <person name="Schwartz D.C."/>
            <person name="Rogers J."/>
            <person name="Quetier F."/>
            <person name="Town C.D."/>
            <person name="Roe B.A."/>
        </authorList>
    </citation>
    <scope>NUCLEOTIDE SEQUENCE [LARGE SCALE GENOMIC DNA]</scope>
    <source>
        <strain evidence="2">A17</strain>
        <strain evidence="4 5">cv. Jemalong A17</strain>
    </source>
</reference>
<dbReference type="PANTHER" id="PTHR11926:SF1518">
    <property type="entry name" value="GLYCOSYLTRANSFERASE"/>
    <property type="match status" value="1"/>
</dbReference>
<dbReference type="AlphaFoldDB" id="G7LH46"/>
<protein>
    <submittedName>
        <fullName evidence="3">Putative crocetin glucosyltransferase</fullName>
        <ecNumber evidence="3">2.4.1.271</ecNumber>
    </submittedName>
    <submittedName>
        <fullName evidence="2">UDP-glucose:glucosyltransferase, putative</fullName>
    </submittedName>
</protein>
<dbReference type="GO" id="GO:0016757">
    <property type="term" value="F:glycosyltransferase activity"/>
    <property type="evidence" value="ECO:0007669"/>
    <property type="project" value="UniProtKB-KW"/>
</dbReference>
<dbReference type="EnsemblPlants" id="AET04105">
    <property type="protein sequence ID" value="AET04105"/>
    <property type="gene ID" value="MTR_8g083300"/>
</dbReference>
<keyword evidence="3" id="KW-0328">Glycosyltransferase</keyword>
<evidence type="ECO:0000313" key="2">
    <source>
        <dbReference type="EMBL" id="AET04105.2"/>
    </source>
</evidence>
<proteinExistence type="inferred from homology"/>
<evidence type="ECO:0000256" key="1">
    <source>
        <dbReference type="ARBA" id="ARBA00009995"/>
    </source>
</evidence>
<dbReference type="Gene3D" id="3.40.50.2000">
    <property type="entry name" value="Glycogen Phosphorylase B"/>
    <property type="match status" value="1"/>
</dbReference>
<dbReference type="STRING" id="3880.G7LH46"/>
<keyword evidence="3" id="KW-0808">Transferase</keyword>
<gene>
    <name evidence="2" type="ordered locus">MTR_8g083300</name>
    <name evidence="3" type="ORF">MtrunA17_Chr8g0377911</name>
</gene>
<accession>A0A0C3Y4B2</accession>
<reference evidence="4" key="3">
    <citation type="submission" date="2015-04" db="UniProtKB">
        <authorList>
            <consortium name="EnsemblPlants"/>
        </authorList>
    </citation>
    <scope>IDENTIFICATION</scope>
    <source>
        <strain evidence="4">cv. Jemalong A17</strain>
    </source>
</reference>
<dbReference type="PANTHER" id="PTHR11926">
    <property type="entry name" value="GLUCOSYL/GLUCURONOSYL TRANSFERASES"/>
    <property type="match status" value="1"/>
</dbReference>
<accession>G7LH46</accession>
<name>G7LH46_MEDTR</name>
<evidence type="ECO:0000313" key="6">
    <source>
        <dbReference type="Proteomes" id="UP000265566"/>
    </source>
</evidence>
<dbReference type="Gramene" id="rna48984">
    <property type="protein sequence ID" value="RHN42535.1"/>
    <property type="gene ID" value="gene48984"/>
</dbReference>
<dbReference type="HOGENOM" id="CLU_001724_10_2_1"/>
<reference evidence="6" key="4">
    <citation type="journal article" date="2018" name="Nat. Plants">
        <title>Whole-genome landscape of Medicago truncatula symbiotic genes.</title>
        <authorList>
            <person name="Pecrix Y."/>
            <person name="Staton S.E."/>
            <person name="Sallet E."/>
            <person name="Lelandais-Briere C."/>
            <person name="Moreau S."/>
            <person name="Carrere S."/>
            <person name="Blein T."/>
            <person name="Jardinaud M.F."/>
            <person name="Latrasse D."/>
            <person name="Zouine M."/>
            <person name="Zahm M."/>
            <person name="Kreplak J."/>
            <person name="Mayjonade B."/>
            <person name="Satge C."/>
            <person name="Perez M."/>
            <person name="Cauet S."/>
            <person name="Marande W."/>
            <person name="Chantry-Darmon C."/>
            <person name="Lopez-Roques C."/>
            <person name="Bouchez O."/>
            <person name="Berard A."/>
            <person name="Debelle F."/>
            <person name="Munos S."/>
            <person name="Bendahmane A."/>
            <person name="Berges H."/>
            <person name="Niebel A."/>
            <person name="Buitink J."/>
            <person name="Frugier F."/>
            <person name="Benhamed M."/>
            <person name="Crespi M."/>
            <person name="Gouzy J."/>
            <person name="Gamas P."/>
        </authorList>
    </citation>
    <scope>NUCLEOTIDE SEQUENCE [LARGE SCALE GENOMIC DNA]</scope>
    <source>
        <strain evidence="6">cv. Jemalong A17</strain>
    </source>
</reference>
<organism evidence="2 5">
    <name type="scientific">Medicago truncatula</name>
    <name type="common">Barrel medic</name>
    <name type="synonym">Medicago tribuloides</name>
    <dbReference type="NCBI Taxonomy" id="3880"/>
    <lineage>
        <taxon>Eukaryota</taxon>
        <taxon>Viridiplantae</taxon>
        <taxon>Streptophyta</taxon>
        <taxon>Embryophyta</taxon>
        <taxon>Tracheophyta</taxon>
        <taxon>Spermatophyta</taxon>
        <taxon>Magnoliopsida</taxon>
        <taxon>eudicotyledons</taxon>
        <taxon>Gunneridae</taxon>
        <taxon>Pentapetalae</taxon>
        <taxon>rosids</taxon>
        <taxon>fabids</taxon>
        <taxon>Fabales</taxon>
        <taxon>Fabaceae</taxon>
        <taxon>Papilionoideae</taxon>
        <taxon>50 kb inversion clade</taxon>
        <taxon>NPAAA clade</taxon>
        <taxon>Hologalegina</taxon>
        <taxon>IRL clade</taxon>
        <taxon>Trifolieae</taxon>
        <taxon>Medicago</taxon>
    </lineage>
</organism>
<evidence type="ECO:0000313" key="5">
    <source>
        <dbReference type="Proteomes" id="UP000002051"/>
    </source>
</evidence>
<evidence type="ECO:0000313" key="4">
    <source>
        <dbReference type="EnsemblPlants" id="AET04105"/>
    </source>
</evidence>